<dbReference type="PANTHER" id="PTHR30012:SF0">
    <property type="entry name" value="TYPE II SECRETION SYSTEM PROTEIN F-RELATED"/>
    <property type="match status" value="1"/>
</dbReference>
<keyword evidence="6 8" id="KW-1133">Transmembrane helix</keyword>
<evidence type="ECO:0000256" key="1">
    <source>
        <dbReference type="ARBA" id="ARBA00004429"/>
    </source>
</evidence>
<dbReference type="Proteomes" id="UP000008721">
    <property type="component" value="Chromosome"/>
</dbReference>
<sequence length="415" mass="47039">MKYFTATILTKGKKVEQGFYAESKKEAHYLAKIKYSGMVLKVIESSPPLEDQLRRFKESLFSNIRKKKLKQDNLIAAIRQLAVMANAGISIHDSLKEIAEATTDKTLQTVLGTMAEDINAGRSLSQSAHNFHYELGNLSLAMIELGEKTGNMAEALHKLADMLEEIRRNIIKFKKAMAYPRNVMIAMAIAFTVLISYVVPQFKTIFEQLGATLPMPTKILLFLEHLFNTYGLYVLAAIFLFIVVFRYTLNHNREFRFKWHQFLLRTYLIKNIIMYATLNRFTLVFSELVRAGIPIAEALETSIAMIDSLPLQEKLLTVRQTVEKGGSLHNGLAETKLFENMIIQMISAGESSGQLDAMLQKVMEYYKMKFDAIIDGLSEAIEPIMLLLIACMVVLLALGIFLPMWEMGNAVQGRR</sequence>
<evidence type="ECO:0000256" key="7">
    <source>
        <dbReference type="ARBA" id="ARBA00023136"/>
    </source>
</evidence>
<comment type="subcellular location">
    <subcellularLocation>
        <location evidence="1">Cell inner membrane</location>
        <topology evidence="1">Multi-pass membrane protein</topology>
    </subcellularLocation>
</comment>
<name>E4U177_SULKY</name>
<feature type="transmembrane region" description="Helical" evidence="8">
    <location>
        <begin position="178"/>
        <end position="199"/>
    </location>
</feature>
<dbReference type="Pfam" id="PF00482">
    <property type="entry name" value="T2SSF"/>
    <property type="match status" value="2"/>
</dbReference>
<feature type="transmembrane region" description="Helical" evidence="8">
    <location>
        <begin position="230"/>
        <end position="249"/>
    </location>
</feature>
<dbReference type="InterPro" id="IPR018076">
    <property type="entry name" value="T2SS_GspF_dom"/>
</dbReference>
<dbReference type="OrthoDB" id="9805682at2"/>
<organism evidence="10 11">
    <name type="scientific">Sulfuricurvum kujiense (strain ATCC BAA-921 / DSM 16994 / JCM 11577 / YK-1)</name>
    <dbReference type="NCBI Taxonomy" id="709032"/>
    <lineage>
        <taxon>Bacteria</taxon>
        <taxon>Pseudomonadati</taxon>
        <taxon>Campylobacterota</taxon>
        <taxon>Epsilonproteobacteria</taxon>
        <taxon>Campylobacterales</taxon>
        <taxon>Sulfurimonadaceae</taxon>
        <taxon>Sulfuricurvum</taxon>
    </lineage>
</organism>
<evidence type="ECO:0000313" key="11">
    <source>
        <dbReference type="Proteomes" id="UP000008721"/>
    </source>
</evidence>
<feature type="transmembrane region" description="Helical" evidence="8">
    <location>
        <begin position="384"/>
        <end position="405"/>
    </location>
</feature>
<comment type="similarity">
    <text evidence="2">Belongs to the GSP F family.</text>
</comment>
<evidence type="ECO:0000259" key="9">
    <source>
        <dbReference type="Pfam" id="PF00482"/>
    </source>
</evidence>
<dbReference type="GO" id="GO:0005886">
    <property type="term" value="C:plasma membrane"/>
    <property type="evidence" value="ECO:0007669"/>
    <property type="project" value="UniProtKB-SubCell"/>
</dbReference>
<dbReference type="HOGENOM" id="CLU_035032_2_2_7"/>
<keyword evidence="7 8" id="KW-0472">Membrane</keyword>
<evidence type="ECO:0000256" key="8">
    <source>
        <dbReference type="SAM" id="Phobius"/>
    </source>
</evidence>
<accession>E4U177</accession>
<dbReference type="FunFam" id="1.20.81.30:FF:000001">
    <property type="entry name" value="Type II secretion system protein F"/>
    <property type="match status" value="1"/>
</dbReference>
<protein>
    <submittedName>
        <fullName evidence="10">Type II secretion system F domain</fullName>
    </submittedName>
</protein>
<dbReference type="AlphaFoldDB" id="E4U177"/>
<feature type="domain" description="Type II secretion system protein GspF" evidence="9">
    <location>
        <begin position="281"/>
        <end position="403"/>
    </location>
</feature>
<dbReference type="InterPro" id="IPR003004">
    <property type="entry name" value="GspF/PilC"/>
</dbReference>
<keyword evidence="5 8" id="KW-0812">Transmembrane</keyword>
<reference evidence="10 11" key="1">
    <citation type="journal article" date="2012" name="Stand. Genomic Sci.">
        <title>Complete genome sequence of the sulfur compounds oxidizing chemolithoautotroph Sulfuricurvum kujiense type strain (YK-1(T)).</title>
        <authorList>
            <person name="Han C."/>
            <person name="Kotsyurbenko O."/>
            <person name="Chertkov O."/>
            <person name="Held B."/>
            <person name="Lapidus A."/>
            <person name="Nolan M."/>
            <person name="Lucas S."/>
            <person name="Hammon N."/>
            <person name="Deshpande S."/>
            <person name="Cheng J.F."/>
            <person name="Tapia R."/>
            <person name="Goodwin L.A."/>
            <person name="Pitluck S."/>
            <person name="Liolios K."/>
            <person name="Pagani I."/>
            <person name="Ivanova N."/>
            <person name="Mavromatis K."/>
            <person name="Mikhailova N."/>
            <person name="Pati A."/>
            <person name="Chen A."/>
            <person name="Palaniappan K."/>
            <person name="Land M."/>
            <person name="Hauser L."/>
            <person name="Chang Y.J."/>
            <person name="Jeffries C.D."/>
            <person name="Brambilla E.M."/>
            <person name="Rohde M."/>
            <person name="Spring S."/>
            <person name="Sikorski J."/>
            <person name="Goker M."/>
            <person name="Woyke T."/>
            <person name="Bristow J."/>
            <person name="Eisen J.A."/>
            <person name="Markowitz V."/>
            <person name="Hugenholtz P."/>
            <person name="Kyrpides N.C."/>
            <person name="Klenk H.P."/>
            <person name="Detter J.C."/>
        </authorList>
    </citation>
    <scope>NUCLEOTIDE SEQUENCE [LARGE SCALE GENOMIC DNA]</scope>
    <source>
        <strain evidence="11">ATCC BAA-921 / DSM 16994 / JCM 11577 / YK-1</strain>
    </source>
</reference>
<gene>
    <name evidence="10" type="ordered locus">Sulku_0715</name>
</gene>
<keyword evidence="11" id="KW-1185">Reference proteome</keyword>
<evidence type="ECO:0000256" key="5">
    <source>
        <dbReference type="ARBA" id="ARBA00022692"/>
    </source>
</evidence>
<dbReference type="STRING" id="709032.Sulku_0715"/>
<dbReference type="Gene3D" id="1.20.81.30">
    <property type="entry name" value="Type II secretion system (T2SS), domain F"/>
    <property type="match status" value="2"/>
</dbReference>
<dbReference type="KEGG" id="sku:Sulku_0715"/>
<evidence type="ECO:0000256" key="2">
    <source>
        <dbReference type="ARBA" id="ARBA00005745"/>
    </source>
</evidence>
<dbReference type="RefSeq" id="WP_013459578.1">
    <property type="nucleotide sequence ID" value="NC_014762.1"/>
</dbReference>
<evidence type="ECO:0000256" key="3">
    <source>
        <dbReference type="ARBA" id="ARBA00022475"/>
    </source>
</evidence>
<dbReference type="PRINTS" id="PR00812">
    <property type="entry name" value="BCTERIALGSPF"/>
</dbReference>
<dbReference type="EMBL" id="CP002355">
    <property type="protein sequence ID" value="ADR33381.1"/>
    <property type="molecule type" value="Genomic_DNA"/>
</dbReference>
<evidence type="ECO:0000256" key="4">
    <source>
        <dbReference type="ARBA" id="ARBA00022519"/>
    </source>
</evidence>
<keyword evidence="3" id="KW-1003">Cell membrane</keyword>
<dbReference type="PANTHER" id="PTHR30012">
    <property type="entry name" value="GENERAL SECRETION PATHWAY PROTEIN"/>
    <property type="match status" value="1"/>
</dbReference>
<dbReference type="eggNOG" id="COG1459">
    <property type="taxonomic scope" value="Bacteria"/>
</dbReference>
<evidence type="ECO:0000256" key="6">
    <source>
        <dbReference type="ARBA" id="ARBA00022989"/>
    </source>
</evidence>
<proteinExistence type="inferred from homology"/>
<evidence type="ECO:0000313" key="10">
    <source>
        <dbReference type="EMBL" id="ADR33381.1"/>
    </source>
</evidence>
<feature type="domain" description="Type II secretion system protein GspF" evidence="9">
    <location>
        <begin position="77"/>
        <end position="200"/>
    </location>
</feature>
<dbReference type="InterPro" id="IPR042094">
    <property type="entry name" value="T2SS_GspF_sf"/>
</dbReference>
<keyword evidence="4" id="KW-0997">Cell inner membrane</keyword>